<gene>
    <name evidence="6" type="ORF">METZ01_LOCUS191692</name>
</gene>
<reference evidence="6" key="1">
    <citation type="submission" date="2018-05" db="EMBL/GenBank/DDBJ databases">
        <authorList>
            <person name="Lanie J.A."/>
            <person name="Ng W.-L."/>
            <person name="Kazmierczak K.M."/>
            <person name="Andrzejewski T.M."/>
            <person name="Davidsen T.M."/>
            <person name="Wayne K.J."/>
            <person name="Tettelin H."/>
            <person name="Glass J.I."/>
            <person name="Rusch D."/>
            <person name="Podicherti R."/>
            <person name="Tsui H.-C.T."/>
            <person name="Winkler M.E."/>
        </authorList>
    </citation>
    <scope>NUCLEOTIDE SEQUENCE</scope>
</reference>
<feature type="domain" description="Glycerol-3-phosphate dehydrogenase NAD-dependent N-terminal" evidence="4">
    <location>
        <begin position="1"/>
        <end position="156"/>
    </location>
</feature>
<dbReference type="SUPFAM" id="SSF51735">
    <property type="entry name" value="NAD(P)-binding Rossmann-fold domains"/>
    <property type="match status" value="1"/>
</dbReference>
<dbReference type="InterPro" id="IPR008927">
    <property type="entry name" value="6-PGluconate_DH-like_C_sf"/>
</dbReference>
<dbReference type="EMBL" id="UINC01039813">
    <property type="protein sequence ID" value="SVB38838.1"/>
    <property type="molecule type" value="Genomic_DNA"/>
</dbReference>
<keyword evidence="3" id="KW-0520">NAD</keyword>
<dbReference type="InterPro" id="IPR013328">
    <property type="entry name" value="6PGD_dom2"/>
</dbReference>
<evidence type="ECO:0000256" key="2">
    <source>
        <dbReference type="ARBA" id="ARBA00023002"/>
    </source>
</evidence>
<dbReference type="InterPro" id="IPR006109">
    <property type="entry name" value="G3P_DH_NAD-dep_C"/>
</dbReference>
<keyword evidence="2" id="KW-0560">Oxidoreductase</keyword>
<dbReference type="GO" id="GO:0005829">
    <property type="term" value="C:cytosol"/>
    <property type="evidence" value="ECO:0007669"/>
    <property type="project" value="TreeGrafter"/>
</dbReference>
<name>A0A382DK98_9ZZZZ</name>
<evidence type="ECO:0008006" key="7">
    <source>
        <dbReference type="Google" id="ProtNLM"/>
    </source>
</evidence>
<evidence type="ECO:0000256" key="1">
    <source>
        <dbReference type="ARBA" id="ARBA00011009"/>
    </source>
</evidence>
<dbReference type="GO" id="GO:0051287">
    <property type="term" value="F:NAD binding"/>
    <property type="evidence" value="ECO:0007669"/>
    <property type="project" value="InterPro"/>
</dbReference>
<organism evidence="6">
    <name type="scientific">marine metagenome</name>
    <dbReference type="NCBI Taxonomy" id="408172"/>
    <lineage>
        <taxon>unclassified sequences</taxon>
        <taxon>metagenomes</taxon>
        <taxon>ecological metagenomes</taxon>
    </lineage>
</organism>
<feature type="non-terminal residue" evidence="6">
    <location>
        <position position="1"/>
    </location>
</feature>
<evidence type="ECO:0000313" key="6">
    <source>
        <dbReference type="EMBL" id="SVB38838.1"/>
    </source>
</evidence>
<sequence>AVLGAGSWGTALAMLIARRDQPVLLWDYNPEHVATLEKERRNSRYLPNFELPRQIIPTANLASVTAQTREFVIAVPSHAFRATLSALRESIPELDHRWRFCWGTKGLEASSGKLLNEVFDEVIGQSAIRAALSGPSFAREVAARLPTALTVAADDPIEAKRFAGWFHDNRTRIYTSGDLAGVQLGGAIKNVMAIAAGISDGLGFGANARGALITRGLAEMIRLGVALGGRADTFQGLAGIGDLVLTCTDDQSRNRRVGLGVGQGNSLADVLREIDQEAEGVGSARALYQKSQGLSVEMPITEQVYRVLFAGIDPMIAVQTLLDREPRPEIG</sequence>
<dbReference type="PANTHER" id="PTHR11728:SF1">
    <property type="entry name" value="GLYCEROL-3-PHOSPHATE DEHYDROGENASE [NAD(+)] 2, CHLOROPLASTIC"/>
    <property type="match status" value="1"/>
</dbReference>
<dbReference type="InterPro" id="IPR011128">
    <property type="entry name" value="G3P_DH_NAD-dep_N"/>
</dbReference>
<dbReference type="PIRSF" id="PIRSF000114">
    <property type="entry name" value="Glycerol-3-P_dh"/>
    <property type="match status" value="1"/>
</dbReference>
<dbReference type="Gene3D" id="3.40.50.720">
    <property type="entry name" value="NAD(P)-binding Rossmann-like Domain"/>
    <property type="match status" value="1"/>
</dbReference>
<feature type="domain" description="Glycerol-3-phosphate dehydrogenase NAD-dependent C-terminal" evidence="5">
    <location>
        <begin position="178"/>
        <end position="318"/>
    </location>
</feature>
<proteinExistence type="inferred from homology"/>
<evidence type="ECO:0000259" key="4">
    <source>
        <dbReference type="Pfam" id="PF01210"/>
    </source>
</evidence>
<evidence type="ECO:0000256" key="3">
    <source>
        <dbReference type="ARBA" id="ARBA00023027"/>
    </source>
</evidence>
<dbReference type="PRINTS" id="PR00077">
    <property type="entry name" value="GPDHDRGNASE"/>
</dbReference>
<dbReference type="GO" id="GO:0047952">
    <property type="term" value="F:glycerol-3-phosphate dehydrogenase [NAD(P)+] activity"/>
    <property type="evidence" value="ECO:0007669"/>
    <property type="project" value="TreeGrafter"/>
</dbReference>
<dbReference type="HAMAP" id="MF_00394">
    <property type="entry name" value="NAD_Glyc3P_dehydrog"/>
    <property type="match status" value="1"/>
</dbReference>
<dbReference type="AlphaFoldDB" id="A0A382DK98"/>
<dbReference type="PANTHER" id="PTHR11728">
    <property type="entry name" value="GLYCEROL-3-PHOSPHATE DEHYDROGENASE"/>
    <property type="match status" value="1"/>
</dbReference>
<dbReference type="FunFam" id="1.10.1040.10:FF:000001">
    <property type="entry name" value="Glycerol-3-phosphate dehydrogenase [NAD(P)+]"/>
    <property type="match status" value="1"/>
</dbReference>
<dbReference type="NCBIfam" id="NF000942">
    <property type="entry name" value="PRK00094.1-4"/>
    <property type="match status" value="1"/>
</dbReference>
<dbReference type="GO" id="GO:0046474">
    <property type="term" value="P:glycerophospholipid biosynthetic process"/>
    <property type="evidence" value="ECO:0007669"/>
    <property type="project" value="TreeGrafter"/>
</dbReference>
<dbReference type="FunFam" id="3.40.50.720:FF:000019">
    <property type="entry name" value="Glycerol-3-phosphate dehydrogenase [NAD(P)+]"/>
    <property type="match status" value="1"/>
</dbReference>
<dbReference type="Pfam" id="PF07479">
    <property type="entry name" value="NAD_Gly3P_dh_C"/>
    <property type="match status" value="1"/>
</dbReference>
<dbReference type="Pfam" id="PF01210">
    <property type="entry name" value="NAD_Gly3P_dh_N"/>
    <property type="match status" value="1"/>
</dbReference>
<evidence type="ECO:0000259" key="5">
    <source>
        <dbReference type="Pfam" id="PF07479"/>
    </source>
</evidence>
<dbReference type="GO" id="GO:0046168">
    <property type="term" value="P:glycerol-3-phosphate catabolic process"/>
    <property type="evidence" value="ECO:0007669"/>
    <property type="project" value="InterPro"/>
</dbReference>
<dbReference type="GO" id="GO:0005975">
    <property type="term" value="P:carbohydrate metabolic process"/>
    <property type="evidence" value="ECO:0007669"/>
    <property type="project" value="InterPro"/>
</dbReference>
<dbReference type="PROSITE" id="PS00957">
    <property type="entry name" value="NAD_G3PDH"/>
    <property type="match status" value="1"/>
</dbReference>
<dbReference type="Gene3D" id="1.10.1040.10">
    <property type="entry name" value="N-(1-d-carboxylethyl)-l-norvaline Dehydrogenase, domain 2"/>
    <property type="match status" value="1"/>
</dbReference>
<comment type="similarity">
    <text evidence="1">Belongs to the NAD-dependent glycerol-3-phosphate dehydrogenase family.</text>
</comment>
<dbReference type="NCBIfam" id="NF000940">
    <property type="entry name" value="PRK00094.1-2"/>
    <property type="match status" value="1"/>
</dbReference>
<dbReference type="SUPFAM" id="SSF48179">
    <property type="entry name" value="6-phosphogluconate dehydrogenase C-terminal domain-like"/>
    <property type="match status" value="1"/>
</dbReference>
<protein>
    <recommendedName>
        <fullName evidence="7">Glycerol-3-phosphate dehydrogenase (NAD(P)(+))</fullName>
    </recommendedName>
</protein>
<accession>A0A382DK98</accession>
<dbReference type="InterPro" id="IPR036291">
    <property type="entry name" value="NAD(P)-bd_dom_sf"/>
</dbReference>
<dbReference type="InterPro" id="IPR006168">
    <property type="entry name" value="G3P_DH_NAD-dep"/>
</dbReference>